<protein>
    <recommendedName>
        <fullName evidence="5">Type I restriction modification DNA specificity domain-containing protein</fullName>
    </recommendedName>
</protein>
<evidence type="ECO:0000256" key="1">
    <source>
        <dbReference type="ARBA" id="ARBA00022747"/>
    </source>
</evidence>
<gene>
    <name evidence="3" type="ORF">HHSLTHF2_17980</name>
</gene>
<evidence type="ECO:0008006" key="5">
    <source>
        <dbReference type="Google" id="ProtNLM"/>
    </source>
</evidence>
<evidence type="ECO:0000313" key="4">
    <source>
        <dbReference type="Proteomes" id="UP000502259"/>
    </source>
</evidence>
<dbReference type="Proteomes" id="UP000502259">
    <property type="component" value="Chromosome"/>
</dbReference>
<proteinExistence type="predicted"/>
<dbReference type="GO" id="GO:0009307">
    <property type="term" value="P:DNA restriction-modification system"/>
    <property type="evidence" value="ECO:0007669"/>
    <property type="project" value="UniProtKB-KW"/>
</dbReference>
<dbReference type="GO" id="GO:0003677">
    <property type="term" value="F:DNA binding"/>
    <property type="evidence" value="ECO:0007669"/>
    <property type="project" value="UniProtKB-KW"/>
</dbReference>
<organism evidence="3 4">
    <name type="scientific">Halomonas hydrothermalis</name>
    <dbReference type="NCBI Taxonomy" id="115561"/>
    <lineage>
        <taxon>Bacteria</taxon>
        <taxon>Pseudomonadati</taxon>
        <taxon>Pseudomonadota</taxon>
        <taxon>Gammaproteobacteria</taxon>
        <taxon>Oceanospirillales</taxon>
        <taxon>Halomonadaceae</taxon>
        <taxon>Halomonas</taxon>
    </lineage>
</organism>
<dbReference type="EMBL" id="AP022843">
    <property type="protein sequence ID" value="BCB07908.1"/>
    <property type="molecule type" value="Genomic_DNA"/>
</dbReference>
<keyword evidence="1" id="KW-0680">Restriction system</keyword>
<dbReference type="Gene3D" id="3.90.220.20">
    <property type="entry name" value="DNA methylase specificity domains"/>
    <property type="match status" value="1"/>
</dbReference>
<keyword evidence="2" id="KW-0238">DNA-binding</keyword>
<dbReference type="SUPFAM" id="SSF116734">
    <property type="entry name" value="DNA methylase specificity domain"/>
    <property type="match status" value="1"/>
</dbReference>
<dbReference type="InterPro" id="IPR044946">
    <property type="entry name" value="Restrct_endonuc_typeI_TRD_sf"/>
</dbReference>
<dbReference type="AlphaFoldDB" id="A0A6F8U2X1"/>
<reference evidence="3 4" key="1">
    <citation type="submission" date="2020-03" db="EMBL/GenBank/DDBJ databases">
        <title>Complete Genome Sequence of Halomonas hydrothermalis Strain Slthf2, Halophilic Bacterium Isolated from Deep-Sea Hydrothermal-Vent Environments.</title>
        <authorList>
            <person name="Takeyama N."/>
            <person name="Huang M."/>
            <person name="Sato K."/>
            <person name="Galipon J."/>
            <person name="Arakawa K."/>
        </authorList>
    </citation>
    <scope>NUCLEOTIDE SEQUENCE [LARGE SCALE GENOMIC DNA]</scope>
    <source>
        <strain evidence="3 4">Slthf2</strain>
    </source>
</reference>
<accession>A0A6F8U2X1</accession>
<evidence type="ECO:0000256" key="2">
    <source>
        <dbReference type="ARBA" id="ARBA00023125"/>
    </source>
</evidence>
<sequence>MRSTLSGKTTQDLLIGMSGRTAQAGFNKSILKSISVAVPSDSVTLENFESFVLPIRTQILALRAKATNLRAQRDLLLPKLVSGEIDVSDITMPEDKEVEAA</sequence>
<dbReference type="Gene3D" id="1.10.287.1120">
    <property type="entry name" value="Bipartite methylase S protein"/>
    <property type="match status" value="1"/>
</dbReference>
<keyword evidence="4" id="KW-1185">Reference proteome</keyword>
<evidence type="ECO:0000313" key="3">
    <source>
        <dbReference type="EMBL" id="BCB07908.1"/>
    </source>
</evidence>
<name>A0A6F8U2X1_9GAMM</name>